<reference evidence="1 2" key="1">
    <citation type="submission" date="2018-08" db="EMBL/GenBank/DDBJ databases">
        <title>Fibrisoma montanum sp. nov., isolated from Danxia mountain soil.</title>
        <authorList>
            <person name="Huang Y."/>
        </authorList>
    </citation>
    <scope>NUCLEOTIDE SEQUENCE [LARGE SCALE GENOMIC DNA]</scope>
    <source>
        <strain evidence="1 2">HYT19</strain>
    </source>
</reference>
<evidence type="ECO:0000313" key="1">
    <source>
        <dbReference type="EMBL" id="RIV23628.1"/>
    </source>
</evidence>
<dbReference type="AlphaFoldDB" id="A0A418MB87"/>
<dbReference type="Proteomes" id="UP000283523">
    <property type="component" value="Unassembled WGS sequence"/>
</dbReference>
<comment type="caution">
    <text evidence="1">The sequence shown here is derived from an EMBL/GenBank/DDBJ whole genome shotgun (WGS) entry which is preliminary data.</text>
</comment>
<gene>
    <name evidence="1" type="ORF">DYU11_11645</name>
</gene>
<name>A0A418MB87_9BACT</name>
<sequence>MKKPKYDWHLGPYGRIICENGDTVLNICTYGDRPNIMCFIRVAYFETPHEAVWRGGHKVGYTGPGWRYGLSAWVGGGWSLLSLDGGKDQSYICADSTPYATRQAAIKGALHEFVTECDRWLQIPSDSSRAYHTHYGLISRPGREQLAYYLCMPEWEPMWLLLEEYLKYDDWLIDVRTPKTTQPVQQLALF</sequence>
<evidence type="ECO:0000313" key="2">
    <source>
        <dbReference type="Proteomes" id="UP000283523"/>
    </source>
</evidence>
<proteinExistence type="predicted"/>
<keyword evidence="2" id="KW-1185">Reference proteome</keyword>
<dbReference type="EMBL" id="QXED01000003">
    <property type="protein sequence ID" value="RIV23628.1"/>
    <property type="molecule type" value="Genomic_DNA"/>
</dbReference>
<dbReference type="RefSeq" id="WP_119667844.1">
    <property type="nucleotide sequence ID" value="NZ_QXED01000003.1"/>
</dbReference>
<protein>
    <submittedName>
        <fullName evidence="1">Uncharacterized protein</fullName>
    </submittedName>
</protein>
<accession>A0A418MB87</accession>
<organism evidence="1 2">
    <name type="scientific">Fibrisoma montanum</name>
    <dbReference type="NCBI Taxonomy" id="2305895"/>
    <lineage>
        <taxon>Bacteria</taxon>
        <taxon>Pseudomonadati</taxon>
        <taxon>Bacteroidota</taxon>
        <taxon>Cytophagia</taxon>
        <taxon>Cytophagales</taxon>
        <taxon>Spirosomataceae</taxon>
        <taxon>Fibrisoma</taxon>
    </lineage>
</organism>